<dbReference type="EMBL" id="QFPP01000010">
    <property type="protein sequence ID" value="PZQ77785.1"/>
    <property type="molecule type" value="Genomic_DNA"/>
</dbReference>
<evidence type="ECO:0000313" key="2">
    <source>
        <dbReference type="EMBL" id="PZQ77785.1"/>
    </source>
</evidence>
<keyword evidence="1" id="KW-0472">Membrane</keyword>
<feature type="transmembrane region" description="Helical" evidence="1">
    <location>
        <begin position="36"/>
        <end position="56"/>
    </location>
</feature>
<dbReference type="AlphaFoldDB" id="A0A2W5QS48"/>
<organism evidence="2 3">
    <name type="scientific">Variovorax paradoxus</name>
    <dbReference type="NCBI Taxonomy" id="34073"/>
    <lineage>
        <taxon>Bacteria</taxon>
        <taxon>Pseudomonadati</taxon>
        <taxon>Pseudomonadota</taxon>
        <taxon>Betaproteobacteria</taxon>
        <taxon>Burkholderiales</taxon>
        <taxon>Comamonadaceae</taxon>
        <taxon>Variovorax</taxon>
    </lineage>
</organism>
<sequence length="64" mass="7410">MNSFSIWHWIVALFWVAVFIIPGWRIVSKAGFHGGWSLLLLVPLLNVVAIWVFAFVRWPADRTT</sequence>
<dbReference type="Proteomes" id="UP000249135">
    <property type="component" value="Unassembled WGS sequence"/>
</dbReference>
<accession>A0A2W5QS48</accession>
<comment type="caution">
    <text evidence="2">The sequence shown here is derived from an EMBL/GenBank/DDBJ whole genome shotgun (WGS) entry which is preliminary data.</text>
</comment>
<gene>
    <name evidence="2" type="ORF">DI563_02570</name>
</gene>
<keyword evidence="1" id="KW-0812">Transmembrane</keyword>
<feature type="transmembrane region" description="Helical" evidence="1">
    <location>
        <begin position="6"/>
        <end position="24"/>
    </location>
</feature>
<protein>
    <submittedName>
        <fullName evidence="2">Uncharacterized protein</fullName>
    </submittedName>
</protein>
<evidence type="ECO:0000313" key="3">
    <source>
        <dbReference type="Proteomes" id="UP000249135"/>
    </source>
</evidence>
<reference evidence="2 3" key="1">
    <citation type="submission" date="2017-08" db="EMBL/GenBank/DDBJ databases">
        <title>Infants hospitalized years apart are colonized by the same room-sourced microbial strains.</title>
        <authorList>
            <person name="Brooks B."/>
            <person name="Olm M.R."/>
            <person name="Firek B.A."/>
            <person name="Baker R."/>
            <person name="Thomas B.C."/>
            <person name="Morowitz M.J."/>
            <person name="Banfield J.F."/>
        </authorList>
    </citation>
    <scope>NUCLEOTIDE SEQUENCE [LARGE SCALE GENOMIC DNA]</scope>
    <source>
        <strain evidence="2">S2_005_003_R2_41</strain>
    </source>
</reference>
<proteinExistence type="predicted"/>
<name>A0A2W5QS48_VARPD</name>
<evidence type="ECO:0000256" key="1">
    <source>
        <dbReference type="SAM" id="Phobius"/>
    </source>
</evidence>
<keyword evidence="1" id="KW-1133">Transmembrane helix</keyword>